<sequence length="334" mass="36271">MNATTTTSRQRHLGDHLLADRGRTCVLATRGTLMDCFAAPHPGAPRHVGDATRWAHLRVLTRDSVMPLLAGATDRFYVYVLCEPDGTPFYVGKGIGRRIFQHEAEAWNTTRVSHKLNLIRRIRREGGEVAYAIDSFFSEEAAAHARERELIAYYGRHDLGRGPLTNQLDGGEGASNPSAETQSRHAASLGGDAEDPERRAANRFLAAIAGGQDSVPIKPWRILRRTAHLLRPSPGKPIPRPTPRMAKAIAASAIANNVMLEAGAVLPRRLMIDSTECAIENGCGGDMIAAGLVEPVEPREAPLEESLRLTALGLSAVVGYVGREKLIDYGILKP</sequence>
<gene>
    <name evidence="2" type="ORF">JYK14_06900</name>
</gene>
<feature type="compositionally biased region" description="Polar residues" evidence="1">
    <location>
        <begin position="175"/>
        <end position="185"/>
    </location>
</feature>
<dbReference type="CDD" id="cd10440">
    <property type="entry name" value="GIY-YIG_COG3680"/>
    <property type="match status" value="1"/>
</dbReference>
<protein>
    <submittedName>
        <fullName evidence="2">GIY-YIG nuclease family protein</fullName>
    </submittedName>
</protein>
<feature type="region of interest" description="Disordered" evidence="1">
    <location>
        <begin position="164"/>
        <end position="195"/>
    </location>
</feature>
<comment type="caution">
    <text evidence="2">The sequence shown here is derived from an EMBL/GenBank/DDBJ whole genome shotgun (WGS) entry which is preliminary data.</text>
</comment>
<name>A0ABT1D3W9_9PROT</name>
<reference evidence="2 3" key="1">
    <citation type="submission" date="2021-12" db="EMBL/GenBank/DDBJ databases">
        <title>Siccirubricoccus leaddurans sp. nov., a high concentration Zn2+ tolerance bacterium.</title>
        <authorList>
            <person name="Cao Y."/>
        </authorList>
    </citation>
    <scope>NUCLEOTIDE SEQUENCE [LARGE SCALE GENOMIC DNA]</scope>
    <source>
        <strain evidence="2 3">KC 17139</strain>
    </source>
</reference>
<evidence type="ECO:0000256" key="1">
    <source>
        <dbReference type="SAM" id="MobiDB-lite"/>
    </source>
</evidence>
<organism evidence="2 3">
    <name type="scientific">Siccirubricoccus soli</name>
    <dbReference type="NCBI Taxonomy" id="2899147"/>
    <lineage>
        <taxon>Bacteria</taxon>
        <taxon>Pseudomonadati</taxon>
        <taxon>Pseudomonadota</taxon>
        <taxon>Alphaproteobacteria</taxon>
        <taxon>Acetobacterales</taxon>
        <taxon>Roseomonadaceae</taxon>
        <taxon>Siccirubricoccus</taxon>
    </lineage>
</organism>
<keyword evidence="3" id="KW-1185">Reference proteome</keyword>
<dbReference type="RefSeq" id="WP_252952517.1">
    <property type="nucleotide sequence ID" value="NZ_JAFIRR010000038.1"/>
</dbReference>
<dbReference type="Proteomes" id="UP001523392">
    <property type="component" value="Unassembled WGS sequence"/>
</dbReference>
<accession>A0ABT1D3W9</accession>
<dbReference type="EMBL" id="JAFIRR010000038">
    <property type="protein sequence ID" value="MCO6415904.1"/>
    <property type="molecule type" value="Genomic_DNA"/>
</dbReference>
<evidence type="ECO:0000313" key="2">
    <source>
        <dbReference type="EMBL" id="MCO6415904.1"/>
    </source>
</evidence>
<evidence type="ECO:0000313" key="3">
    <source>
        <dbReference type="Proteomes" id="UP001523392"/>
    </source>
</evidence>
<proteinExistence type="predicted"/>
<dbReference type="Pfam" id="PF22945">
    <property type="entry name" value="LEM-3_GIY-YIG"/>
    <property type="match status" value="1"/>
</dbReference>